<comment type="pathway">
    <text evidence="1 4">Purine metabolism; IMP biosynthesis via de novo pathway; N(2)-formyl-N(1)-(5-phospho-D-ribosyl)glycinamide from N(1)-(5-phospho-D-ribosyl)glycinamide (10-formyl THF route): step 1/1.</text>
</comment>
<feature type="active site" description="Proton donor" evidence="4">
    <location>
        <position position="112"/>
    </location>
</feature>
<proteinExistence type="inferred from homology"/>
<dbReference type="PANTHER" id="PTHR43369:SF2">
    <property type="entry name" value="PHOSPHORIBOSYLGLYCINAMIDE FORMYLTRANSFERASE"/>
    <property type="match status" value="1"/>
</dbReference>
<organism evidence="6 7">
    <name type="scientific">Granulicella cerasi</name>
    <dbReference type="NCBI Taxonomy" id="741063"/>
    <lineage>
        <taxon>Bacteria</taxon>
        <taxon>Pseudomonadati</taxon>
        <taxon>Acidobacteriota</taxon>
        <taxon>Terriglobia</taxon>
        <taxon>Terriglobales</taxon>
        <taxon>Acidobacteriaceae</taxon>
        <taxon>Granulicella</taxon>
    </lineage>
</organism>
<dbReference type="PANTHER" id="PTHR43369">
    <property type="entry name" value="PHOSPHORIBOSYLGLYCINAMIDE FORMYLTRANSFERASE"/>
    <property type="match status" value="1"/>
</dbReference>
<reference evidence="7" key="1">
    <citation type="journal article" date="2019" name="Int. J. Syst. Evol. Microbiol.">
        <title>The Global Catalogue of Microorganisms (GCM) 10K type strain sequencing project: providing services to taxonomists for standard genome sequencing and annotation.</title>
        <authorList>
            <consortium name="The Broad Institute Genomics Platform"/>
            <consortium name="The Broad Institute Genome Sequencing Center for Infectious Disease"/>
            <person name="Wu L."/>
            <person name="Ma J."/>
        </authorList>
    </citation>
    <scope>NUCLEOTIDE SEQUENCE [LARGE SCALE GENOMIC DNA]</scope>
    <source>
        <strain evidence="7">CGMCC 1.16026</strain>
    </source>
</reference>
<dbReference type="NCBIfam" id="TIGR00639">
    <property type="entry name" value="PurN"/>
    <property type="match status" value="1"/>
</dbReference>
<sequence>MSQTPLKVAVLGSTRGTAMQGLLNAIREKSLDVELVLVLSDRENAGILERAQLHNVPSLWIPAKGVSREAWEAEATKALRAVGADLVLMIGFMRIVTPQFVNDWRGKLLNVHPSLLPLFAGGMNMDVHAAVLAAGVDETGCTIHHVTEEVDGGPIVLQMRCPVLPGDTPETLKDRVQALEQQAFVEVLRHWSKR</sequence>
<comment type="caution">
    <text evidence="4">Lacks conserved residue(s) required for the propagation of feature annotation.</text>
</comment>
<protein>
    <recommendedName>
        <fullName evidence="4">Phosphoribosylglycinamide formyltransferase</fullName>
        <ecNumber evidence="4">2.1.2.2</ecNumber>
    </recommendedName>
    <alternativeName>
        <fullName evidence="4">5'-phosphoribosylglycinamide transformylase</fullName>
    </alternativeName>
    <alternativeName>
        <fullName evidence="4">GAR transformylase</fullName>
        <shortName evidence="4">GART</shortName>
    </alternativeName>
</protein>
<dbReference type="Proteomes" id="UP001596391">
    <property type="component" value="Unassembled WGS sequence"/>
</dbReference>
<dbReference type="EMBL" id="JBHSWI010000001">
    <property type="protein sequence ID" value="MFC6644372.1"/>
    <property type="molecule type" value="Genomic_DNA"/>
</dbReference>
<dbReference type="RefSeq" id="WP_263372307.1">
    <property type="nucleotide sequence ID" value="NZ_JAGSYD010000004.1"/>
</dbReference>
<feature type="binding site" evidence="4">
    <location>
        <position position="68"/>
    </location>
    <ligand>
        <name>(6R)-10-formyltetrahydrofolate</name>
        <dbReference type="ChEBI" id="CHEBI:195366"/>
    </ligand>
</feature>
<dbReference type="Pfam" id="PF00551">
    <property type="entry name" value="Formyl_trans_N"/>
    <property type="match status" value="1"/>
</dbReference>
<evidence type="ECO:0000313" key="6">
    <source>
        <dbReference type="EMBL" id="MFC6644372.1"/>
    </source>
</evidence>
<dbReference type="InterPro" id="IPR002376">
    <property type="entry name" value="Formyl_transf_N"/>
</dbReference>
<keyword evidence="3 4" id="KW-0658">Purine biosynthesis</keyword>
<dbReference type="Gene3D" id="3.40.50.170">
    <property type="entry name" value="Formyl transferase, N-terminal domain"/>
    <property type="match status" value="1"/>
</dbReference>
<gene>
    <name evidence="4 6" type="primary">purN</name>
    <name evidence="6" type="ORF">ACFQBQ_01940</name>
</gene>
<keyword evidence="2 4" id="KW-0808">Transferase</keyword>
<evidence type="ECO:0000256" key="2">
    <source>
        <dbReference type="ARBA" id="ARBA00022679"/>
    </source>
</evidence>
<accession>A0ABW1Z4Z3</accession>
<dbReference type="HAMAP" id="MF_01930">
    <property type="entry name" value="PurN"/>
    <property type="match status" value="1"/>
</dbReference>
<dbReference type="InterPro" id="IPR036477">
    <property type="entry name" value="Formyl_transf_N_sf"/>
</dbReference>
<comment type="similarity">
    <text evidence="4">Belongs to the GART family.</text>
</comment>
<evidence type="ECO:0000256" key="4">
    <source>
        <dbReference type="HAMAP-Rule" id="MF_01930"/>
    </source>
</evidence>
<name>A0ABW1Z4Z3_9BACT</name>
<dbReference type="CDD" id="cd08645">
    <property type="entry name" value="FMT_core_GART"/>
    <property type="match status" value="1"/>
</dbReference>
<evidence type="ECO:0000259" key="5">
    <source>
        <dbReference type="Pfam" id="PF00551"/>
    </source>
</evidence>
<comment type="caution">
    <text evidence="6">The sequence shown here is derived from an EMBL/GenBank/DDBJ whole genome shotgun (WGS) entry which is preliminary data.</text>
</comment>
<feature type="binding site" evidence="4">
    <location>
        <begin position="93"/>
        <end position="96"/>
    </location>
    <ligand>
        <name>(6R)-10-formyltetrahydrofolate</name>
        <dbReference type="ChEBI" id="CHEBI:195366"/>
    </ligand>
</feature>
<evidence type="ECO:0000313" key="7">
    <source>
        <dbReference type="Proteomes" id="UP001596391"/>
    </source>
</evidence>
<feature type="binding site" evidence="4">
    <location>
        <position position="110"/>
    </location>
    <ligand>
        <name>(6R)-10-formyltetrahydrofolate</name>
        <dbReference type="ChEBI" id="CHEBI:195366"/>
    </ligand>
</feature>
<dbReference type="EC" id="2.1.2.2" evidence="4"/>
<evidence type="ECO:0000256" key="3">
    <source>
        <dbReference type="ARBA" id="ARBA00022755"/>
    </source>
</evidence>
<comment type="function">
    <text evidence="4">Catalyzes the transfer of a formyl group from 10-formyltetrahydrofolate to 5-phospho-ribosyl-glycinamide (GAR), producing 5-phospho-ribosyl-N-formylglycinamide (FGAR) and tetrahydrofolate.</text>
</comment>
<feature type="site" description="Raises pKa of active site His" evidence="4">
    <location>
        <position position="151"/>
    </location>
</feature>
<dbReference type="GO" id="GO:0004644">
    <property type="term" value="F:phosphoribosylglycinamide formyltransferase activity"/>
    <property type="evidence" value="ECO:0007669"/>
    <property type="project" value="UniProtKB-EC"/>
</dbReference>
<keyword evidence="7" id="KW-1185">Reference proteome</keyword>
<feature type="domain" description="Formyl transferase N-terminal" evidence="5">
    <location>
        <begin position="7"/>
        <end position="188"/>
    </location>
</feature>
<evidence type="ECO:0000256" key="1">
    <source>
        <dbReference type="ARBA" id="ARBA00005054"/>
    </source>
</evidence>
<dbReference type="SUPFAM" id="SSF53328">
    <property type="entry name" value="Formyltransferase"/>
    <property type="match status" value="1"/>
</dbReference>
<dbReference type="InterPro" id="IPR004607">
    <property type="entry name" value="GART"/>
</dbReference>
<comment type="catalytic activity">
    <reaction evidence="4">
        <text>N(1)-(5-phospho-beta-D-ribosyl)glycinamide + (6R)-10-formyltetrahydrofolate = N(2)-formyl-N(1)-(5-phospho-beta-D-ribosyl)glycinamide + (6S)-5,6,7,8-tetrahydrofolate + H(+)</text>
        <dbReference type="Rhea" id="RHEA:15053"/>
        <dbReference type="ChEBI" id="CHEBI:15378"/>
        <dbReference type="ChEBI" id="CHEBI:57453"/>
        <dbReference type="ChEBI" id="CHEBI:143788"/>
        <dbReference type="ChEBI" id="CHEBI:147286"/>
        <dbReference type="ChEBI" id="CHEBI:195366"/>
        <dbReference type="EC" id="2.1.2.2"/>
    </reaction>
</comment>